<dbReference type="AlphaFoldDB" id="A0A2A6E3V8"/>
<evidence type="ECO:0000256" key="5">
    <source>
        <dbReference type="SAM" id="Phobius"/>
    </source>
</evidence>
<feature type="compositionally biased region" description="Polar residues" evidence="4">
    <location>
        <begin position="71"/>
        <end position="97"/>
    </location>
</feature>
<dbReference type="SUPFAM" id="SSF50199">
    <property type="entry name" value="Staphylococcal nuclease"/>
    <property type="match status" value="1"/>
</dbReference>
<dbReference type="GO" id="GO:0004519">
    <property type="term" value="F:endonuclease activity"/>
    <property type="evidence" value="ECO:0007669"/>
    <property type="project" value="UniProtKB-KW"/>
</dbReference>
<gene>
    <name evidence="7" type="ORF">BLM47_00260</name>
</gene>
<feature type="transmembrane region" description="Helical" evidence="5">
    <location>
        <begin position="43"/>
        <end position="61"/>
    </location>
</feature>
<dbReference type="InterPro" id="IPR016071">
    <property type="entry name" value="Staphylococal_nuclease_OB-fold"/>
</dbReference>
<dbReference type="InterPro" id="IPR002071">
    <property type="entry name" value="Thermonucl_AS"/>
</dbReference>
<evidence type="ECO:0000256" key="3">
    <source>
        <dbReference type="ARBA" id="ARBA00022801"/>
    </source>
</evidence>
<keyword evidence="5" id="KW-1133">Transmembrane helix</keyword>
<keyword evidence="5" id="KW-0812">Transmembrane</keyword>
<dbReference type="InterPro" id="IPR035437">
    <property type="entry name" value="SNase_OB-fold_sf"/>
</dbReference>
<accession>A0A2A6E3V8</accession>
<reference evidence="7 8" key="1">
    <citation type="submission" date="2016-12" db="EMBL/GenBank/DDBJ databases">
        <title>Candidatus Reconcilibacillus cellulovorans genome.</title>
        <authorList>
            <person name="Kolinko S."/>
            <person name="Wu Y.-W."/>
            <person name="Tachea F."/>
            <person name="Denzel E."/>
            <person name="Hiras J."/>
            <person name="Baecker N."/>
            <person name="Chan L.J."/>
            <person name="Eichorst S.A."/>
            <person name="Frey D."/>
            <person name="Adams P.D."/>
            <person name="Pray T."/>
            <person name="Tanjore D."/>
            <person name="Petzold C.J."/>
            <person name="Gladden J.M."/>
            <person name="Simmons B.A."/>
            <person name="Singer S.W."/>
        </authorList>
    </citation>
    <scope>NUCLEOTIDE SEQUENCE [LARGE SCALE GENOMIC DNA]</scope>
    <source>
        <strain evidence="7">JTherm</strain>
    </source>
</reference>
<dbReference type="InterPro" id="IPR008613">
    <property type="entry name" value="Excalibur_Ca-bd_domain"/>
</dbReference>
<dbReference type="Pfam" id="PF00565">
    <property type="entry name" value="SNase"/>
    <property type="match status" value="1"/>
</dbReference>
<dbReference type="PANTHER" id="PTHR12302:SF3">
    <property type="entry name" value="SERINE_THREONINE-PROTEIN KINASE 31"/>
    <property type="match status" value="1"/>
</dbReference>
<dbReference type="SMART" id="SM00894">
    <property type="entry name" value="Excalibur"/>
    <property type="match status" value="1"/>
</dbReference>
<keyword evidence="1" id="KW-0540">Nuclease</keyword>
<protein>
    <recommendedName>
        <fullName evidence="6">TNase-like domain-containing protein</fullName>
    </recommendedName>
</protein>
<dbReference type="SMART" id="SM00318">
    <property type="entry name" value="SNc"/>
    <property type="match status" value="1"/>
</dbReference>
<dbReference type="GO" id="GO:0016787">
    <property type="term" value="F:hydrolase activity"/>
    <property type="evidence" value="ECO:0007669"/>
    <property type="project" value="UniProtKB-KW"/>
</dbReference>
<comment type="caution">
    <text evidence="7">The sequence shown here is derived from an EMBL/GenBank/DDBJ whole genome shotgun (WGS) entry which is preliminary data.</text>
</comment>
<sequence>MAIAIAVVIIIWIIENIVGILGLALAGWGLYELSYRKKLSTKLSSVFIAVGLVVGIGWFAFSGSGDESKQLATAPQVTEQAQPAKQQNEPPNQISDKTQQEKPKAATPETNQNAQPQPSQNANESKNASQDAKYIAATVVEIVDGDTIKVKIGDKEETVRLLLVDTPETKDPNEPIQPFGPEATAFAEKTLVGKEVRLEFDGPERDKYDRLLAYLWIGDKIFNQMLLEEGLARVAYVYDPPYTHYEEFIEAEEKAKAEKKGIWSIKGYVAEDGFHEEVAVAKEPEPSSESEPAQQQDVYYASCAAARAAGAAPIYKGEPGYRPALDRDGDGIACE</sequence>
<dbReference type="EMBL" id="MOXJ01000001">
    <property type="protein sequence ID" value="PDO11602.1"/>
    <property type="molecule type" value="Genomic_DNA"/>
</dbReference>
<feature type="region of interest" description="Disordered" evidence="4">
    <location>
        <begin position="71"/>
        <end position="128"/>
    </location>
</feature>
<keyword evidence="3" id="KW-0378">Hydrolase</keyword>
<dbReference type="CDD" id="cd00175">
    <property type="entry name" value="SNc"/>
    <property type="match status" value="1"/>
</dbReference>
<proteinExistence type="predicted"/>
<feature type="transmembrane region" description="Helical" evidence="5">
    <location>
        <begin position="6"/>
        <end position="31"/>
    </location>
</feature>
<dbReference type="Pfam" id="PF05901">
    <property type="entry name" value="Excalibur"/>
    <property type="match status" value="1"/>
</dbReference>
<dbReference type="GO" id="GO:0003676">
    <property type="term" value="F:nucleic acid binding"/>
    <property type="evidence" value="ECO:0007669"/>
    <property type="project" value="InterPro"/>
</dbReference>
<evidence type="ECO:0000313" key="7">
    <source>
        <dbReference type="EMBL" id="PDO11602.1"/>
    </source>
</evidence>
<dbReference type="Gene3D" id="2.40.50.90">
    <property type="match status" value="1"/>
</dbReference>
<keyword evidence="2" id="KW-0255">Endonuclease</keyword>
<name>A0A2A6E3V8_9BACL</name>
<dbReference type="Proteomes" id="UP000243688">
    <property type="component" value="Unassembled WGS sequence"/>
</dbReference>
<keyword evidence="5" id="KW-0472">Membrane</keyword>
<evidence type="ECO:0000313" key="8">
    <source>
        <dbReference type="Proteomes" id="UP000243688"/>
    </source>
</evidence>
<evidence type="ECO:0000256" key="1">
    <source>
        <dbReference type="ARBA" id="ARBA00022722"/>
    </source>
</evidence>
<dbReference type="PROSITE" id="PS50830">
    <property type="entry name" value="TNASE_3"/>
    <property type="match status" value="1"/>
</dbReference>
<dbReference type="PROSITE" id="PS01123">
    <property type="entry name" value="TNASE_1"/>
    <property type="match status" value="1"/>
</dbReference>
<evidence type="ECO:0000259" key="6">
    <source>
        <dbReference type="PROSITE" id="PS50830"/>
    </source>
</evidence>
<feature type="compositionally biased region" description="Low complexity" evidence="4">
    <location>
        <begin position="111"/>
        <end position="123"/>
    </location>
</feature>
<evidence type="ECO:0000256" key="2">
    <source>
        <dbReference type="ARBA" id="ARBA00022759"/>
    </source>
</evidence>
<feature type="domain" description="TNase-like" evidence="6">
    <location>
        <begin position="133"/>
        <end position="265"/>
    </location>
</feature>
<evidence type="ECO:0000256" key="4">
    <source>
        <dbReference type="SAM" id="MobiDB-lite"/>
    </source>
</evidence>
<organism evidence="7 8">
    <name type="scientific">Candidatus Reconcilbacillus cellulovorans</name>
    <dbReference type="NCBI Taxonomy" id="1906605"/>
    <lineage>
        <taxon>Bacteria</taxon>
        <taxon>Bacillati</taxon>
        <taxon>Bacillota</taxon>
        <taxon>Bacilli</taxon>
        <taxon>Bacillales</taxon>
        <taxon>Paenibacillaceae</taxon>
        <taxon>Candidatus Reconcilbacillus</taxon>
    </lineage>
</organism>
<dbReference type="PANTHER" id="PTHR12302">
    <property type="entry name" value="EBNA2 BINDING PROTEIN P100"/>
    <property type="match status" value="1"/>
</dbReference>